<gene>
    <name evidence="2" type="ORF">SAMN05444145_1132</name>
</gene>
<dbReference type="PANTHER" id="PTHR45661:SF3">
    <property type="entry name" value="IG-LIKE DOMAIN-CONTAINING PROTEIN"/>
    <property type="match status" value="1"/>
</dbReference>
<dbReference type="InterPro" id="IPR032675">
    <property type="entry name" value="LRR_dom_sf"/>
</dbReference>
<dbReference type="EMBL" id="FNRI01000013">
    <property type="protein sequence ID" value="SEB00758.1"/>
    <property type="molecule type" value="Genomic_DNA"/>
</dbReference>
<feature type="domain" description="BACON" evidence="1">
    <location>
        <begin position="242"/>
        <end position="299"/>
    </location>
</feature>
<dbReference type="OrthoDB" id="1716829at2"/>
<evidence type="ECO:0000313" key="2">
    <source>
        <dbReference type="EMBL" id="SEB00758.1"/>
    </source>
</evidence>
<dbReference type="AlphaFoldDB" id="A0A1H4FVU9"/>
<keyword evidence="3" id="KW-1185">Reference proteome</keyword>
<evidence type="ECO:0000259" key="1">
    <source>
        <dbReference type="Pfam" id="PF13004"/>
    </source>
</evidence>
<dbReference type="SUPFAM" id="SSF52058">
    <property type="entry name" value="L domain-like"/>
    <property type="match status" value="1"/>
</dbReference>
<reference evidence="2 3" key="1">
    <citation type="submission" date="2016-10" db="EMBL/GenBank/DDBJ databases">
        <authorList>
            <person name="de Groot N.N."/>
        </authorList>
    </citation>
    <scope>NUCLEOTIDE SEQUENCE [LARGE SCALE GENOMIC DNA]</scope>
    <source>
        <strain evidence="2 3">DSM 25383</strain>
    </source>
</reference>
<proteinExistence type="predicted"/>
<dbReference type="InterPro" id="IPR024361">
    <property type="entry name" value="BACON"/>
</dbReference>
<organism evidence="2 3">
    <name type="scientific">Alistipes timonensis JC136</name>
    <dbReference type="NCBI Taxonomy" id="1033731"/>
    <lineage>
        <taxon>Bacteria</taxon>
        <taxon>Pseudomonadati</taxon>
        <taxon>Bacteroidota</taxon>
        <taxon>Bacteroidia</taxon>
        <taxon>Bacteroidales</taxon>
        <taxon>Rikenellaceae</taxon>
        <taxon>Alistipes</taxon>
    </lineage>
</organism>
<dbReference type="STRING" id="1033731.SAMN05444145_1132"/>
<dbReference type="InterPro" id="IPR053139">
    <property type="entry name" value="Surface_bspA-like"/>
</dbReference>
<dbReference type="Pfam" id="PF13306">
    <property type="entry name" value="LRR_5"/>
    <property type="match status" value="2"/>
</dbReference>
<dbReference type="Gene3D" id="3.40.50.12480">
    <property type="match status" value="2"/>
</dbReference>
<dbReference type="InterPro" id="IPR013783">
    <property type="entry name" value="Ig-like_fold"/>
</dbReference>
<dbReference type="InterPro" id="IPR026906">
    <property type="entry name" value="LRR_5"/>
</dbReference>
<feature type="domain" description="BACON" evidence="1">
    <location>
        <begin position="65"/>
        <end position="120"/>
    </location>
</feature>
<dbReference type="Gene3D" id="3.80.10.10">
    <property type="entry name" value="Ribonuclease Inhibitor"/>
    <property type="match status" value="3"/>
</dbReference>
<dbReference type="Proteomes" id="UP000183253">
    <property type="component" value="Unassembled WGS sequence"/>
</dbReference>
<accession>A0A1H4FVU9</accession>
<feature type="domain" description="BACON" evidence="1">
    <location>
        <begin position="157"/>
        <end position="209"/>
    </location>
</feature>
<dbReference type="CDD" id="cd14948">
    <property type="entry name" value="BACON"/>
    <property type="match status" value="3"/>
</dbReference>
<evidence type="ECO:0000313" key="3">
    <source>
        <dbReference type="Proteomes" id="UP000183253"/>
    </source>
</evidence>
<name>A0A1H4FVU9_9BACT</name>
<dbReference type="Gene3D" id="2.60.40.10">
    <property type="entry name" value="Immunoglobulins"/>
    <property type="match status" value="3"/>
</dbReference>
<dbReference type="PROSITE" id="PS51257">
    <property type="entry name" value="PROKAR_LIPOPROTEIN"/>
    <property type="match status" value="1"/>
</dbReference>
<dbReference type="Pfam" id="PF13004">
    <property type="entry name" value="BACON"/>
    <property type="match status" value="3"/>
</dbReference>
<dbReference type="RefSeq" id="WP_074712142.1">
    <property type="nucleotide sequence ID" value="NZ_CAEG01000013.1"/>
</dbReference>
<dbReference type="PANTHER" id="PTHR45661">
    <property type="entry name" value="SURFACE ANTIGEN"/>
    <property type="match status" value="1"/>
</dbReference>
<protein>
    <submittedName>
        <fullName evidence="2">Putative binding domain-containing protein, N-terminal</fullName>
    </submittedName>
</protein>
<sequence length="716" mass="78361">MKKLFLFALFAMIICSCSENDTDDGSASVRGIYLSISDLTFESKGGTEAIWLYYDYIGTLPDTQWKLTGGDSWCTPSKTSGGNEDQIVFKVAENNDPDERNTTFTFTCGIVTTKLVVTQKQKDALTVTSSKIEMDATGGVADIEVKANIKFEYEIARECRDWITYKETRAMQAATLAFDIAQNTSMEKREGTIIISSGELSETITIIQAGETPMIAVTQNKYDVSSDGETIEIEIKSNVEFEITKPTVNWIEESKTRTITSDKKYFTIYANSTTQPRTGEIEFANAVHNLSTKVTINQAAVSYTTVHVSQKGTLESELVNKGLDNNSLVSLKVTGELNDEDFLSIKLIMPNLKNLDIAEVNIAELPTKAFYESKNVENIILPITLTTIGTEMFARSNLRTIIIPNSVTEIGRSAFQFSKLTSIKIPTNVKTIGTDAFSYCYSLTSINIPANVETIGKSAFQGCSKLTTVTFEKKSNLKTIGGGYNSSLAYTGNPSYDGAFSDCVSLTTIEIPASVETIESAAFKGCAALSAVTFEKNSRLKIIKGGSVSYKNDSYWESPYYHYSYGAFSDCASLTSIEIPASVEIIETEAFYGSGLITVTFEQNSQLKTIGGKYIHYSGPNSSYREYYYGAFSELKNLTTVDMSGCAQVELLETGAFYYNPALQLFKIGTTTPPACGNKAFYYLNSNAVLQVPAGCATAYKTASGWNGFATVSVIK</sequence>